<organism evidence="5 6">
    <name type="scientific">Nonomuraea soli</name>
    <dbReference type="NCBI Taxonomy" id="1032476"/>
    <lineage>
        <taxon>Bacteria</taxon>
        <taxon>Bacillati</taxon>
        <taxon>Actinomycetota</taxon>
        <taxon>Actinomycetes</taxon>
        <taxon>Streptosporangiales</taxon>
        <taxon>Streptosporangiaceae</taxon>
        <taxon>Nonomuraea</taxon>
    </lineage>
</organism>
<dbReference type="PROSITE" id="PS51755">
    <property type="entry name" value="OMPR_PHOB"/>
    <property type="match status" value="1"/>
</dbReference>
<dbReference type="Gene3D" id="1.10.10.10">
    <property type="entry name" value="Winged helix-like DNA-binding domain superfamily/Winged helix DNA-binding domain"/>
    <property type="match status" value="1"/>
</dbReference>
<name>A0A7W0CUE5_9ACTN</name>
<keyword evidence="6" id="KW-1185">Reference proteome</keyword>
<dbReference type="InterPro" id="IPR011990">
    <property type="entry name" value="TPR-like_helical_dom_sf"/>
</dbReference>
<protein>
    <submittedName>
        <fullName evidence="5">Putative ATPase</fullName>
    </submittedName>
</protein>
<keyword evidence="2 3" id="KW-0238">DNA-binding</keyword>
<dbReference type="GO" id="GO:0003677">
    <property type="term" value="F:DNA binding"/>
    <property type="evidence" value="ECO:0007669"/>
    <property type="project" value="UniProtKB-UniRule"/>
</dbReference>
<dbReference type="PANTHER" id="PTHR47691:SF3">
    <property type="entry name" value="HTH-TYPE TRANSCRIPTIONAL REGULATOR RV0890C-RELATED"/>
    <property type="match status" value="1"/>
</dbReference>
<dbReference type="Pfam" id="PF13401">
    <property type="entry name" value="AAA_22"/>
    <property type="match status" value="1"/>
</dbReference>
<dbReference type="PRINTS" id="PR00364">
    <property type="entry name" value="DISEASERSIST"/>
</dbReference>
<dbReference type="PANTHER" id="PTHR47691">
    <property type="entry name" value="REGULATOR-RELATED"/>
    <property type="match status" value="1"/>
</dbReference>
<dbReference type="RefSeq" id="WP_181616196.1">
    <property type="nucleotide sequence ID" value="NZ_BAABAM010000013.1"/>
</dbReference>
<evidence type="ECO:0000256" key="3">
    <source>
        <dbReference type="PROSITE-ProRule" id="PRU01091"/>
    </source>
</evidence>
<feature type="DNA-binding region" description="OmpR/PhoB-type" evidence="3">
    <location>
        <begin position="1"/>
        <end position="109"/>
    </location>
</feature>
<dbReference type="InterPro" id="IPR016032">
    <property type="entry name" value="Sig_transdc_resp-reg_C-effctor"/>
</dbReference>
<evidence type="ECO:0000313" key="5">
    <source>
        <dbReference type="EMBL" id="MBA2897501.1"/>
    </source>
</evidence>
<dbReference type="SMART" id="SM00862">
    <property type="entry name" value="Trans_reg_C"/>
    <property type="match status" value="1"/>
</dbReference>
<dbReference type="GO" id="GO:0016887">
    <property type="term" value="F:ATP hydrolysis activity"/>
    <property type="evidence" value="ECO:0007669"/>
    <property type="project" value="InterPro"/>
</dbReference>
<dbReference type="CDD" id="cd15831">
    <property type="entry name" value="BTAD"/>
    <property type="match status" value="1"/>
</dbReference>
<comment type="caution">
    <text evidence="5">The sequence shown here is derived from an EMBL/GenBank/DDBJ whole genome shotgun (WGS) entry which is preliminary data.</text>
</comment>
<evidence type="ECO:0000313" key="6">
    <source>
        <dbReference type="Proteomes" id="UP000530928"/>
    </source>
</evidence>
<dbReference type="InterPro" id="IPR001867">
    <property type="entry name" value="OmpR/PhoB-type_DNA-bd"/>
</dbReference>
<dbReference type="InterPro" id="IPR049945">
    <property type="entry name" value="AAA_22"/>
</dbReference>
<dbReference type="SMART" id="SM01043">
    <property type="entry name" value="BTAD"/>
    <property type="match status" value="1"/>
</dbReference>
<evidence type="ECO:0000256" key="2">
    <source>
        <dbReference type="ARBA" id="ARBA00023125"/>
    </source>
</evidence>
<dbReference type="InterPro" id="IPR005158">
    <property type="entry name" value="BTAD"/>
</dbReference>
<dbReference type="SUPFAM" id="SSF48452">
    <property type="entry name" value="TPR-like"/>
    <property type="match status" value="2"/>
</dbReference>
<sequence length="998" mass="105828">MDFGILGPLVVRSADGTEIAVGGPRPRALLTMLLLNAGRVVSLEQLIDWQYGDAPPAGAANAVQAQVSRLRRHLPVEFDAVGYRLAVPAESVDVHRFEALAGEGRRLLASGHPAPAAATLREGLALWRGPALPDLPFGQSQVARLEELRLSALEDLAEAELLLPAGDAQTRGPGGASVAALQELVEAHPLRERLVALLMRALRAAGRQAEALAAFDAARRRLADELGADPSPELTELNLAILRADRPAPRPGVAAPLTSFVGRAAELRLLATGARLTTLVGPGGVGKTRLATEFAAREPGEVCFVDLSPVTDEAGVAPAVLGALGVRESGLQPVGDPADRLAIALADRDLLLVADNCEQVVVAVARLMRRLLGECQGLRVLVTSREALGLTGETLVPLAPLPAPPLPASPGQGAAEAAAYPSVRLFADRAAAVRPGFELTDANAAAVTAICATLDGLPLAIELAAARLRTFPVEEIAARLAADGRFRLLSRGDRTAAARHQTLTAVVGWSWDLLTPDEQEQAARFSIFAGGATLEAAEEICGDVTDLVDKSLVVIDGGRYRMMETIRLYCAAHQPPEVAAEHAAYYLELARRADDHLRGAEQLEWLAALTADHANLMAALRHDPRTGRQMISALAAYWWLSGRRSEAGELAAGLLEEQPGQEEDYVSCVVHAVPRVEPSHWERAAAIIRGARTPFRHPFVVAMFGMLAGPFDSDNHTLLDSEPWTRALNRLGRALLQAMGGDPAGAERELEAVLAAFRTLGERWGVAQGLDGLAMVATWRGQWRRARELRGEALVLLEELGALEECGDILVRRAEALVREGDLKGAADDYRRADELFRKAGQPGRSTLGLGELARLEGRLDEAGALLERALEEAGQGGFVVEGAQARALTALGRLARARGDAPDEARAFHERAVGLARRSPLACDLADAVEGLAGAVPPDDAALLLGVAVALRGTAAVGDPDVARTAEAVRDRPEIFARGAAMSREEALTTLDRIVSD</sequence>
<dbReference type="GO" id="GO:0006355">
    <property type="term" value="P:regulation of DNA-templated transcription"/>
    <property type="evidence" value="ECO:0007669"/>
    <property type="project" value="InterPro"/>
</dbReference>
<dbReference type="Pfam" id="PF03704">
    <property type="entry name" value="BTAD"/>
    <property type="match status" value="1"/>
</dbReference>
<dbReference type="SUPFAM" id="SSF46894">
    <property type="entry name" value="C-terminal effector domain of the bipartite response regulators"/>
    <property type="match status" value="1"/>
</dbReference>
<dbReference type="InterPro" id="IPR027417">
    <property type="entry name" value="P-loop_NTPase"/>
</dbReference>
<accession>A0A7W0CUE5</accession>
<dbReference type="Proteomes" id="UP000530928">
    <property type="component" value="Unassembled WGS sequence"/>
</dbReference>
<dbReference type="GO" id="GO:0000160">
    <property type="term" value="P:phosphorelay signal transduction system"/>
    <property type="evidence" value="ECO:0007669"/>
    <property type="project" value="InterPro"/>
</dbReference>
<evidence type="ECO:0000256" key="1">
    <source>
        <dbReference type="ARBA" id="ARBA00005820"/>
    </source>
</evidence>
<dbReference type="Pfam" id="PF00486">
    <property type="entry name" value="Trans_reg_C"/>
    <property type="match status" value="1"/>
</dbReference>
<reference evidence="5 6" key="1">
    <citation type="submission" date="2020-07" db="EMBL/GenBank/DDBJ databases">
        <title>Genomic Encyclopedia of Type Strains, Phase IV (KMG-IV): sequencing the most valuable type-strain genomes for metagenomic binning, comparative biology and taxonomic classification.</title>
        <authorList>
            <person name="Goeker M."/>
        </authorList>
    </citation>
    <scope>NUCLEOTIDE SEQUENCE [LARGE SCALE GENOMIC DNA]</scope>
    <source>
        <strain evidence="5 6">DSM 45533</strain>
    </source>
</reference>
<dbReference type="Gene3D" id="1.25.40.10">
    <property type="entry name" value="Tetratricopeptide repeat domain"/>
    <property type="match status" value="2"/>
</dbReference>
<dbReference type="InterPro" id="IPR036388">
    <property type="entry name" value="WH-like_DNA-bd_sf"/>
</dbReference>
<comment type="similarity">
    <text evidence="1">Belongs to the AfsR/DnrI/RedD regulatory family.</text>
</comment>
<feature type="domain" description="OmpR/PhoB-type" evidence="4">
    <location>
        <begin position="1"/>
        <end position="109"/>
    </location>
</feature>
<evidence type="ECO:0000259" key="4">
    <source>
        <dbReference type="PROSITE" id="PS51755"/>
    </source>
</evidence>
<gene>
    <name evidence="5" type="ORF">HNR30_008899</name>
</gene>
<dbReference type="SUPFAM" id="SSF52540">
    <property type="entry name" value="P-loop containing nucleoside triphosphate hydrolases"/>
    <property type="match status" value="1"/>
</dbReference>
<proteinExistence type="inferred from homology"/>
<dbReference type="EMBL" id="JACDUR010000011">
    <property type="protein sequence ID" value="MBA2897501.1"/>
    <property type="molecule type" value="Genomic_DNA"/>
</dbReference>
<dbReference type="AlphaFoldDB" id="A0A7W0CUE5"/>